<keyword evidence="4 7" id="KW-0812">Transmembrane</keyword>
<feature type="transmembrane region" description="Helical" evidence="7">
    <location>
        <begin position="492"/>
        <end position="513"/>
    </location>
</feature>
<feature type="transmembrane region" description="Helical" evidence="7">
    <location>
        <begin position="361"/>
        <end position="383"/>
    </location>
</feature>
<dbReference type="Proteomes" id="UP000466730">
    <property type="component" value="Unassembled WGS sequence"/>
</dbReference>
<dbReference type="RefSeq" id="WP_153749557.1">
    <property type="nucleotide sequence ID" value="NZ_BAAADI010000009.1"/>
</dbReference>
<reference evidence="9 10" key="1">
    <citation type="submission" date="2019-11" db="EMBL/GenBank/DDBJ databases">
        <title>Draft Whole-Genome sequence of the marine photosynthetic bacterium Rhodovulum strictum DSM 11289.</title>
        <authorList>
            <person name="Kyndt J.A."/>
            <person name="Meyer T.E."/>
        </authorList>
    </citation>
    <scope>NUCLEOTIDE SEQUENCE [LARGE SCALE GENOMIC DNA]</scope>
    <source>
        <strain evidence="9 10">DSM 11289</strain>
    </source>
</reference>
<dbReference type="PROSITE" id="PS50928">
    <property type="entry name" value="ABC_TM1"/>
    <property type="match status" value="2"/>
</dbReference>
<feature type="transmembrane region" description="Helical" evidence="7">
    <location>
        <begin position="449"/>
        <end position="472"/>
    </location>
</feature>
<sequence length="523" mass="53858">MARRAQPLGLALPAGLAAAGAMLGLSLGTLAAVAWRAEGASTLGPADWAAVRFTLTQALLSAALSVTLAVPVARALARRRFPGRGLLITLLGAPFLLPVIVAVLGLLAVFGRSGLISQALAPLGLGPIDIYGLRGVVLAHVFFNLPLATRLILQGWLAIPAERFRLAASLGFTAHDVARRLEWPMLRSVLPGAFLVIFLICMTSFAVALTLGGGPRATTVELAIYQAFRFEFDLGRAALLALIQFALCAGAAALAFAVAVPGGFGAGLDRPLARWDAGGVWLRVLDGMWIALAALFLLVPLAMIVARGLAGVTDLPPSVWQAAGRSLAVALGSAALTLALALPIALAAVRLGGPRGAALQAAGLMAIAASPLVMGTGLFILLFPLADPVALALPLTALVNAAMSLPFALRALTPAMAEAEAGFGRLADSLGLRGAVRLRLVLLPRLRRPIGFTLGLSAALSMGDLGVIALFADPGQATLPLQLYRLMAAYRMEAAAGAALLLLALSLGLFWIFDRGGRVNAQA</sequence>
<evidence type="ECO:0000256" key="5">
    <source>
        <dbReference type="ARBA" id="ARBA00022989"/>
    </source>
</evidence>
<keyword evidence="3" id="KW-1003">Cell membrane</keyword>
<evidence type="ECO:0000256" key="7">
    <source>
        <dbReference type="SAM" id="Phobius"/>
    </source>
</evidence>
<feature type="transmembrane region" description="Helical" evidence="7">
    <location>
        <begin position="55"/>
        <end position="73"/>
    </location>
</feature>
<feature type="transmembrane region" description="Helical" evidence="7">
    <location>
        <begin position="389"/>
        <end position="409"/>
    </location>
</feature>
<keyword evidence="10" id="KW-1185">Reference proteome</keyword>
<evidence type="ECO:0000313" key="10">
    <source>
        <dbReference type="Proteomes" id="UP000466730"/>
    </source>
</evidence>
<accession>A0A844B7B9</accession>
<feature type="domain" description="ABC transmembrane type-1" evidence="8">
    <location>
        <begin position="323"/>
        <end position="513"/>
    </location>
</feature>
<evidence type="ECO:0000256" key="4">
    <source>
        <dbReference type="ARBA" id="ARBA00022692"/>
    </source>
</evidence>
<dbReference type="CDD" id="cd06261">
    <property type="entry name" value="TM_PBP2"/>
    <property type="match status" value="1"/>
</dbReference>
<dbReference type="PANTHER" id="PTHR30183">
    <property type="entry name" value="MOLYBDENUM TRANSPORT SYSTEM PERMEASE PROTEIN MODB"/>
    <property type="match status" value="1"/>
</dbReference>
<dbReference type="Gene3D" id="1.10.3720.10">
    <property type="entry name" value="MetI-like"/>
    <property type="match status" value="2"/>
</dbReference>
<feature type="transmembrane region" description="Helical" evidence="7">
    <location>
        <begin position="130"/>
        <end position="153"/>
    </location>
</feature>
<name>A0A844B7B9_9RHOB</name>
<dbReference type="AlphaFoldDB" id="A0A844B7B9"/>
<feature type="transmembrane region" description="Helical" evidence="7">
    <location>
        <begin position="189"/>
        <end position="211"/>
    </location>
</feature>
<evidence type="ECO:0000313" key="9">
    <source>
        <dbReference type="EMBL" id="MRH22276.1"/>
    </source>
</evidence>
<feature type="transmembrane region" description="Helical" evidence="7">
    <location>
        <begin position="237"/>
        <end position="260"/>
    </location>
</feature>
<feature type="transmembrane region" description="Helical" evidence="7">
    <location>
        <begin position="280"/>
        <end position="306"/>
    </location>
</feature>
<comment type="caution">
    <text evidence="9">The sequence shown here is derived from an EMBL/GenBank/DDBJ whole genome shotgun (WGS) entry which is preliminary data.</text>
</comment>
<dbReference type="InterPro" id="IPR035906">
    <property type="entry name" value="MetI-like_sf"/>
</dbReference>
<evidence type="ECO:0000256" key="1">
    <source>
        <dbReference type="ARBA" id="ARBA00004651"/>
    </source>
</evidence>
<protein>
    <submittedName>
        <fullName evidence="9">Thiamine/thiamine pyrophosphate ABC transporter permease ThiP</fullName>
    </submittedName>
</protein>
<dbReference type="GO" id="GO:0005886">
    <property type="term" value="C:plasma membrane"/>
    <property type="evidence" value="ECO:0007669"/>
    <property type="project" value="UniProtKB-SubCell"/>
</dbReference>
<evidence type="ECO:0000259" key="8">
    <source>
        <dbReference type="PROSITE" id="PS50928"/>
    </source>
</evidence>
<keyword evidence="2" id="KW-0813">Transport</keyword>
<organism evidence="9 10">
    <name type="scientific">Rhodovulum strictum</name>
    <dbReference type="NCBI Taxonomy" id="58314"/>
    <lineage>
        <taxon>Bacteria</taxon>
        <taxon>Pseudomonadati</taxon>
        <taxon>Pseudomonadota</taxon>
        <taxon>Alphaproteobacteria</taxon>
        <taxon>Rhodobacterales</taxon>
        <taxon>Paracoccaceae</taxon>
        <taxon>Rhodovulum</taxon>
    </lineage>
</organism>
<proteinExistence type="predicted"/>
<evidence type="ECO:0000256" key="6">
    <source>
        <dbReference type="ARBA" id="ARBA00023136"/>
    </source>
</evidence>
<feature type="transmembrane region" description="Helical" evidence="7">
    <location>
        <begin position="326"/>
        <end position="349"/>
    </location>
</feature>
<evidence type="ECO:0000256" key="2">
    <source>
        <dbReference type="ARBA" id="ARBA00022448"/>
    </source>
</evidence>
<dbReference type="InterPro" id="IPR000515">
    <property type="entry name" value="MetI-like"/>
</dbReference>
<gene>
    <name evidence="9" type="ORF">GH815_14905</name>
</gene>
<feature type="transmembrane region" description="Helical" evidence="7">
    <location>
        <begin position="85"/>
        <end position="110"/>
    </location>
</feature>
<dbReference type="PANTHER" id="PTHR30183:SF9">
    <property type="entry name" value="THIAMINE TRANSPORT SYSTEM PERMEASE PROTEIN THIP"/>
    <property type="match status" value="1"/>
</dbReference>
<keyword evidence="5 7" id="KW-1133">Transmembrane helix</keyword>
<dbReference type="GO" id="GO:0055085">
    <property type="term" value="P:transmembrane transport"/>
    <property type="evidence" value="ECO:0007669"/>
    <property type="project" value="InterPro"/>
</dbReference>
<dbReference type="SUPFAM" id="SSF161098">
    <property type="entry name" value="MetI-like"/>
    <property type="match status" value="2"/>
</dbReference>
<evidence type="ECO:0000256" key="3">
    <source>
        <dbReference type="ARBA" id="ARBA00022475"/>
    </source>
</evidence>
<feature type="domain" description="ABC transmembrane type-1" evidence="8">
    <location>
        <begin position="51"/>
        <end position="255"/>
    </location>
</feature>
<comment type="subcellular location">
    <subcellularLocation>
        <location evidence="1">Cell membrane</location>
        <topology evidence="1">Multi-pass membrane protein</topology>
    </subcellularLocation>
</comment>
<dbReference type="OrthoDB" id="7066776at2"/>
<keyword evidence="6 7" id="KW-0472">Membrane</keyword>
<dbReference type="EMBL" id="WJPO01000027">
    <property type="protein sequence ID" value="MRH22276.1"/>
    <property type="molecule type" value="Genomic_DNA"/>
</dbReference>